<dbReference type="GO" id="GO:0005886">
    <property type="term" value="C:plasma membrane"/>
    <property type="evidence" value="ECO:0007669"/>
    <property type="project" value="TreeGrafter"/>
</dbReference>
<feature type="transmembrane region" description="Helical" evidence="6">
    <location>
        <begin position="99"/>
        <end position="120"/>
    </location>
</feature>
<feature type="region of interest" description="Disordered" evidence="5">
    <location>
        <begin position="538"/>
        <end position="575"/>
    </location>
</feature>
<evidence type="ECO:0000256" key="2">
    <source>
        <dbReference type="ARBA" id="ARBA00022692"/>
    </source>
</evidence>
<dbReference type="SUPFAM" id="SSF81321">
    <property type="entry name" value="Family A G protein-coupled receptor-like"/>
    <property type="match status" value="1"/>
</dbReference>
<name>A0A7S3VFJ0_9STRA</name>
<evidence type="ECO:0008006" key="8">
    <source>
        <dbReference type="Google" id="ProtNLM"/>
    </source>
</evidence>
<dbReference type="GO" id="GO:0007189">
    <property type="term" value="P:adenylate cyclase-activating G protein-coupled receptor signaling pathway"/>
    <property type="evidence" value="ECO:0007669"/>
    <property type="project" value="TreeGrafter"/>
</dbReference>
<evidence type="ECO:0000256" key="4">
    <source>
        <dbReference type="ARBA" id="ARBA00023136"/>
    </source>
</evidence>
<feature type="compositionally biased region" description="Polar residues" evidence="5">
    <location>
        <begin position="493"/>
        <end position="502"/>
    </location>
</feature>
<proteinExistence type="predicted"/>
<keyword evidence="3 6" id="KW-1133">Transmembrane helix</keyword>
<protein>
    <recommendedName>
        <fullName evidence="8">G-protein coupled receptors family 1 profile domain-containing protein</fullName>
    </recommendedName>
</protein>
<comment type="subcellular location">
    <subcellularLocation>
        <location evidence="1">Membrane</location>
        <topology evidence="1">Multi-pass membrane protein</topology>
    </subcellularLocation>
</comment>
<dbReference type="PANTHER" id="PTHR23112:SF0">
    <property type="entry name" value="TRANSMEMBRANE PROTEIN 116"/>
    <property type="match status" value="1"/>
</dbReference>
<keyword evidence="2 6" id="KW-0812">Transmembrane</keyword>
<gene>
    <name evidence="7" type="ORF">CDEB00056_LOCUS22106</name>
</gene>
<feature type="transmembrane region" description="Helical" evidence="6">
    <location>
        <begin position="349"/>
        <end position="368"/>
    </location>
</feature>
<reference evidence="7" key="1">
    <citation type="submission" date="2021-01" db="EMBL/GenBank/DDBJ databases">
        <authorList>
            <person name="Corre E."/>
            <person name="Pelletier E."/>
            <person name="Niang G."/>
            <person name="Scheremetjew M."/>
            <person name="Finn R."/>
            <person name="Kale V."/>
            <person name="Holt S."/>
            <person name="Cochrane G."/>
            <person name="Meng A."/>
            <person name="Brown T."/>
            <person name="Cohen L."/>
        </authorList>
    </citation>
    <scope>NUCLEOTIDE SEQUENCE</scope>
    <source>
        <strain evidence="7">MM31A-1</strain>
    </source>
</reference>
<evidence type="ECO:0000256" key="1">
    <source>
        <dbReference type="ARBA" id="ARBA00004141"/>
    </source>
</evidence>
<feature type="region of interest" description="Disordered" evidence="5">
    <location>
        <begin position="452"/>
        <end position="471"/>
    </location>
</feature>
<evidence type="ECO:0000256" key="5">
    <source>
        <dbReference type="SAM" id="MobiDB-lite"/>
    </source>
</evidence>
<feature type="transmembrane region" description="Helical" evidence="6">
    <location>
        <begin position="187"/>
        <end position="205"/>
    </location>
</feature>
<feature type="transmembrane region" description="Helical" evidence="6">
    <location>
        <begin position="147"/>
        <end position="167"/>
    </location>
</feature>
<evidence type="ECO:0000256" key="6">
    <source>
        <dbReference type="SAM" id="Phobius"/>
    </source>
</evidence>
<dbReference type="GO" id="GO:0004930">
    <property type="term" value="F:G protein-coupled receptor activity"/>
    <property type="evidence" value="ECO:0007669"/>
    <property type="project" value="TreeGrafter"/>
</dbReference>
<organism evidence="7">
    <name type="scientific">Chaetoceros debilis</name>
    <dbReference type="NCBI Taxonomy" id="122233"/>
    <lineage>
        <taxon>Eukaryota</taxon>
        <taxon>Sar</taxon>
        <taxon>Stramenopiles</taxon>
        <taxon>Ochrophyta</taxon>
        <taxon>Bacillariophyta</taxon>
        <taxon>Coscinodiscophyceae</taxon>
        <taxon>Chaetocerotophycidae</taxon>
        <taxon>Chaetocerotales</taxon>
        <taxon>Chaetocerotaceae</taxon>
        <taxon>Chaetoceros</taxon>
    </lineage>
</organism>
<keyword evidence="4 6" id="KW-0472">Membrane</keyword>
<feature type="transmembrane region" description="Helical" evidence="6">
    <location>
        <begin position="309"/>
        <end position="329"/>
    </location>
</feature>
<dbReference type="EMBL" id="HBIO01028843">
    <property type="protein sequence ID" value="CAE0477253.1"/>
    <property type="molecule type" value="Transcribed_RNA"/>
</dbReference>
<evidence type="ECO:0000256" key="3">
    <source>
        <dbReference type="ARBA" id="ARBA00022989"/>
    </source>
</evidence>
<sequence>MNIFSSEQDTDNLISPPTYYLPPEIANGESVVDAVTDVDGSASMNLLWAHSYNLKESYYFTRNAIVTTSITGTTSAISSAIIIYIICKSASKLSSSYHQIMFFMSFWDIILSTAMALTTIPMPADYMIYPFKGGFYGTKQTCRAQGALYLIGTGCVMHASIALNIYYLANIRYKVADDTVRKKALPAFFAFSTVSSILLISAYLWTDQVNPSPYDTFCTIFSYPSCEFVIDRASCLDAYVTNRAFRVLSALLIFAGLITLVVSMVMIIISVYQNEMVLITARKEATNKDLPADHQSHARIKELKITRSIGIQAFCYFIAFILSWAFGVVELARGIPSVGHPVGATNYVSVFRLIFQPLQGFFSAVIFVSHKVLICQRTQDMTLKESIWTIFSDPGSVPEILVSQVIIVAADDYDLTSRERFMELMSVEENSSKRDPSLKDGISYSEHYNRSSFQSSVSSGGDGGGLSHNSSKNDLSGFDLSSFGSGQKEYNEETSIPSLPNKMKTSSLSVISEGNASTGIQNDLSAFDLSTLGSEKKGCNEGISMHSSIPEDRNTPLQSGTEESGEKKTRWAMPW</sequence>
<dbReference type="AlphaFoldDB" id="A0A7S3VFJ0"/>
<feature type="transmembrane region" description="Helical" evidence="6">
    <location>
        <begin position="247"/>
        <end position="272"/>
    </location>
</feature>
<feature type="transmembrane region" description="Helical" evidence="6">
    <location>
        <begin position="64"/>
        <end position="87"/>
    </location>
</feature>
<evidence type="ECO:0000313" key="7">
    <source>
        <dbReference type="EMBL" id="CAE0477253.1"/>
    </source>
</evidence>
<feature type="region of interest" description="Disordered" evidence="5">
    <location>
        <begin position="483"/>
        <end position="502"/>
    </location>
</feature>
<dbReference type="PANTHER" id="PTHR23112">
    <property type="entry name" value="G PROTEIN-COUPLED RECEPTOR 157-RELATED"/>
    <property type="match status" value="1"/>
</dbReference>
<accession>A0A7S3VFJ0</accession>